<comment type="catalytic activity">
    <reaction evidence="4 7">
        <text>(6S)-5-formyl-5,6,7,8-tetrahydrofolate + ATP = (6R)-5,10-methenyltetrahydrofolate + ADP + phosphate</text>
        <dbReference type="Rhea" id="RHEA:10488"/>
        <dbReference type="ChEBI" id="CHEBI:30616"/>
        <dbReference type="ChEBI" id="CHEBI:43474"/>
        <dbReference type="ChEBI" id="CHEBI:57455"/>
        <dbReference type="ChEBI" id="CHEBI:57457"/>
        <dbReference type="ChEBI" id="CHEBI:456216"/>
        <dbReference type="EC" id="6.3.3.2"/>
    </reaction>
</comment>
<evidence type="ECO:0000256" key="5">
    <source>
        <dbReference type="ARBA" id="ARBA00038966"/>
    </source>
</evidence>
<dbReference type="InterPro" id="IPR037171">
    <property type="entry name" value="NagB/RpiA_transferase-like"/>
</dbReference>
<sequence>MNPNIFLLKSNLRKLIKSALKQLSAEEKQRQTDIVLRYLESNDQFKNSKNVALYLAMKHEEIDTNQLIEKILKNESRNKRIYVPHIEFSPKDSASSDMVFYELKNFNQYQSEMNTDNKYSIRQFNDVSNLEKADETAFDLIIVPGLAFSVEKSDSAKKITRMGRGKGYYDNFLKKIPNCHTIAVGFNQQFLPLNKNIEMELPYDDKDIKINQFICENFQN</sequence>
<reference evidence="8 9" key="1">
    <citation type="journal article" date="2018" name="Sci. Rep.">
        <title>Genomic signatures of local adaptation to the degree of environmental predictability in rotifers.</title>
        <authorList>
            <person name="Franch-Gras L."/>
            <person name="Hahn C."/>
            <person name="Garcia-Roger E.M."/>
            <person name="Carmona M.J."/>
            <person name="Serra M."/>
            <person name="Gomez A."/>
        </authorList>
    </citation>
    <scope>NUCLEOTIDE SEQUENCE [LARGE SCALE GENOMIC DNA]</scope>
    <source>
        <strain evidence="8">HYR1</strain>
    </source>
</reference>
<dbReference type="GO" id="GO:0035999">
    <property type="term" value="P:tetrahydrofolate interconversion"/>
    <property type="evidence" value="ECO:0007669"/>
    <property type="project" value="TreeGrafter"/>
</dbReference>
<evidence type="ECO:0000256" key="4">
    <source>
        <dbReference type="ARBA" id="ARBA00036539"/>
    </source>
</evidence>
<dbReference type="NCBIfam" id="TIGR02727">
    <property type="entry name" value="MTHFS_bact"/>
    <property type="match status" value="1"/>
</dbReference>
<name>A0A3M7S477_BRAPC</name>
<evidence type="ECO:0000256" key="1">
    <source>
        <dbReference type="ARBA" id="ARBA00010638"/>
    </source>
</evidence>
<dbReference type="EMBL" id="REGN01002084">
    <property type="protein sequence ID" value="RNA30479.1"/>
    <property type="molecule type" value="Genomic_DNA"/>
</dbReference>
<keyword evidence="9" id="KW-1185">Reference proteome</keyword>
<protein>
    <recommendedName>
        <fullName evidence="5 7">5-formyltetrahydrofolate cyclo-ligase</fullName>
        <ecNumber evidence="5 7">6.3.3.2</ecNumber>
    </recommendedName>
</protein>
<dbReference type="Gene3D" id="3.40.50.10420">
    <property type="entry name" value="NagB/RpiA/CoA transferase-like"/>
    <property type="match status" value="1"/>
</dbReference>
<evidence type="ECO:0000256" key="6">
    <source>
        <dbReference type="PIRSR" id="PIRSR006806-1"/>
    </source>
</evidence>
<keyword evidence="3 6" id="KW-0067">ATP-binding</keyword>
<keyword evidence="7" id="KW-0460">Magnesium</keyword>
<gene>
    <name evidence="8" type="ORF">BpHYR1_054327</name>
</gene>
<evidence type="ECO:0000256" key="3">
    <source>
        <dbReference type="ARBA" id="ARBA00022840"/>
    </source>
</evidence>
<evidence type="ECO:0000313" key="8">
    <source>
        <dbReference type="EMBL" id="RNA30479.1"/>
    </source>
</evidence>
<dbReference type="AlphaFoldDB" id="A0A3M7S477"/>
<comment type="cofactor">
    <cofactor evidence="7">
        <name>Mg(2+)</name>
        <dbReference type="ChEBI" id="CHEBI:18420"/>
    </cofactor>
</comment>
<dbReference type="PANTHER" id="PTHR23407:SF1">
    <property type="entry name" value="5-FORMYLTETRAHYDROFOLATE CYCLO-LIGASE"/>
    <property type="match status" value="1"/>
</dbReference>
<dbReference type="InterPro" id="IPR002698">
    <property type="entry name" value="FTHF_cligase"/>
</dbReference>
<dbReference type="GO" id="GO:0030272">
    <property type="term" value="F:5-formyltetrahydrofolate cyclo-ligase activity"/>
    <property type="evidence" value="ECO:0007669"/>
    <property type="project" value="UniProtKB-EC"/>
</dbReference>
<dbReference type="InterPro" id="IPR024185">
    <property type="entry name" value="FTHF_cligase-like_sf"/>
</dbReference>
<feature type="binding site" evidence="6">
    <location>
        <begin position="9"/>
        <end position="13"/>
    </location>
    <ligand>
        <name>ATP</name>
        <dbReference type="ChEBI" id="CHEBI:30616"/>
    </ligand>
</feature>
<keyword evidence="7" id="KW-0479">Metal-binding</keyword>
<feature type="binding site" evidence="6">
    <location>
        <position position="61"/>
    </location>
    <ligand>
        <name>substrate</name>
    </ligand>
</feature>
<keyword evidence="8" id="KW-0436">Ligase</keyword>
<dbReference type="PIRSF" id="PIRSF006806">
    <property type="entry name" value="FTHF_cligase"/>
    <property type="match status" value="1"/>
</dbReference>
<dbReference type="OrthoDB" id="2015992at2759"/>
<evidence type="ECO:0000256" key="2">
    <source>
        <dbReference type="ARBA" id="ARBA00022741"/>
    </source>
</evidence>
<organism evidence="8 9">
    <name type="scientific">Brachionus plicatilis</name>
    <name type="common">Marine rotifer</name>
    <name type="synonym">Brachionus muelleri</name>
    <dbReference type="NCBI Taxonomy" id="10195"/>
    <lineage>
        <taxon>Eukaryota</taxon>
        <taxon>Metazoa</taxon>
        <taxon>Spiralia</taxon>
        <taxon>Gnathifera</taxon>
        <taxon>Rotifera</taxon>
        <taxon>Eurotatoria</taxon>
        <taxon>Monogononta</taxon>
        <taxon>Pseudotrocha</taxon>
        <taxon>Ploima</taxon>
        <taxon>Brachionidae</taxon>
        <taxon>Brachionus</taxon>
    </lineage>
</organism>
<dbReference type="Pfam" id="PF01812">
    <property type="entry name" value="5-FTHF_cyc-lig"/>
    <property type="match status" value="1"/>
</dbReference>
<dbReference type="PANTHER" id="PTHR23407">
    <property type="entry name" value="ATPASE INHIBITOR/5-FORMYLTETRAHYDROFOLATE CYCLO-LIGASE"/>
    <property type="match status" value="1"/>
</dbReference>
<feature type="binding site" evidence="6">
    <location>
        <begin position="161"/>
        <end position="169"/>
    </location>
    <ligand>
        <name>ATP</name>
        <dbReference type="ChEBI" id="CHEBI:30616"/>
    </ligand>
</feature>
<dbReference type="GO" id="GO:0009396">
    <property type="term" value="P:folic acid-containing compound biosynthetic process"/>
    <property type="evidence" value="ECO:0007669"/>
    <property type="project" value="TreeGrafter"/>
</dbReference>
<dbReference type="EC" id="6.3.3.2" evidence="5 7"/>
<feature type="binding site" evidence="6">
    <location>
        <position position="55"/>
    </location>
    <ligand>
        <name>substrate</name>
    </ligand>
</feature>
<comment type="caution">
    <text evidence="8">The sequence shown here is derived from an EMBL/GenBank/DDBJ whole genome shotgun (WGS) entry which is preliminary data.</text>
</comment>
<comment type="similarity">
    <text evidence="1 7">Belongs to the 5-formyltetrahydrofolate cyclo-ligase family.</text>
</comment>
<dbReference type="SUPFAM" id="SSF100950">
    <property type="entry name" value="NagB/RpiA/CoA transferase-like"/>
    <property type="match status" value="1"/>
</dbReference>
<keyword evidence="2 6" id="KW-0547">Nucleotide-binding</keyword>
<dbReference type="GO" id="GO:0046872">
    <property type="term" value="F:metal ion binding"/>
    <property type="evidence" value="ECO:0007669"/>
    <property type="project" value="UniProtKB-KW"/>
</dbReference>
<evidence type="ECO:0000313" key="9">
    <source>
        <dbReference type="Proteomes" id="UP000276133"/>
    </source>
</evidence>
<dbReference type="Proteomes" id="UP000276133">
    <property type="component" value="Unassembled WGS sequence"/>
</dbReference>
<evidence type="ECO:0000256" key="7">
    <source>
        <dbReference type="RuleBase" id="RU361279"/>
    </source>
</evidence>
<dbReference type="GO" id="GO:0005524">
    <property type="term" value="F:ATP binding"/>
    <property type="evidence" value="ECO:0007669"/>
    <property type="project" value="UniProtKB-KW"/>
</dbReference>
<dbReference type="STRING" id="10195.A0A3M7S477"/>
<proteinExistence type="inferred from homology"/>
<accession>A0A3M7S477</accession>